<sequence length="256" mass="28602">MSTLYLGADRSNIAKYVLFSGDPWRVDVLKQYLEEPVHVAFQREFNTYTGIYKGVMVTVTSTGIGAPSAAIALEEMYEAGMEVAVRMGTVMGLQDDLLGKFIIPVAAMRRESTSLTYVEESYPAVADIELVNAMNETVTRMGAKYVNGINCTMDGFYSQMHDSRFSLETGRDMSETFRELKKLKVTGIDMESSCLLTVGRLMGVKTCIVTMTTVLENLKETLQGQARKDAEDLLCRTVLEGIYQYDQNQKCSMQNE</sequence>
<name>A0A4U8QDV8_9FIRM</name>
<feature type="domain" description="Nucleoside phosphorylase" evidence="4">
    <location>
        <begin position="15"/>
        <end position="213"/>
    </location>
</feature>
<dbReference type="GO" id="GO:0009116">
    <property type="term" value="P:nucleoside metabolic process"/>
    <property type="evidence" value="ECO:0007669"/>
    <property type="project" value="InterPro"/>
</dbReference>
<dbReference type="InterPro" id="IPR000845">
    <property type="entry name" value="Nucleoside_phosphorylase_d"/>
</dbReference>
<gene>
    <name evidence="5" type="primary">udp_1</name>
    <name evidence="5" type="ORF">DSM106044_03024</name>
</gene>
<organism evidence="5 6">
    <name type="scientific">Robinsoniella peoriensis</name>
    <dbReference type="NCBI Taxonomy" id="180332"/>
    <lineage>
        <taxon>Bacteria</taxon>
        <taxon>Bacillati</taxon>
        <taxon>Bacillota</taxon>
        <taxon>Clostridia</taxon>
        <taxon>Lachnospirales</taxon>
        <taxon>Lachnospiraceae</taxon>
        <taxon>Robinsoniella</taxon>
    </lineage>
</organism>
<accession>A0A4U8QDV8</accession>
<evidence type="ECO:0000259" key="4">
    <source>
        <dbReference type="Pfam" id="PF01048"/>
    </source>
</evidence>
<dbReference type="PANTHER" id="PTHR43691">
    <property type="entry name" value="URIDINE PHOSPHORYLASE"/>
    <property type="match status" value="1"/>
</dbReference>
<dbReference type="EMBL" id="QGQD01000059">
    <property type="protein sequence ID" value="TLD00116.1"/>
    <property type="molecule type" value="Genomic_DNA"/>
</dbReference>
<dbReference type="EC" id="2.4.2.3" evidence="1"/>
<dbReference type="Gene3D" id="3.40.50.1580">
    <property type="entry name" value="Nucleoside phosphorylase domain"/>
    <property type="match status" value="1"/>
</dbReference>
<dbReference type="InterPro" id="IPR035994">
    <property type="entry name" value="Nucleoside_phosphorylase_sf"/>
</dbReference>
<keyword evidence="5" id="KW-0328">Glycosyltransferase</keyword>
<proteinExistence type="predicted"/>
<dbReference type="Proteomes" id="UP000306509">
    <property type="component" value="Unassembled WGS sequence"/>
</dbReference>
<dbReference type="Pfam" id="PF01048">
    <property type="entry name" value="PNP_UDP_1"/>
    <property type="match status" value="1"/>
</dbReference>
<comment type="caution">
    <text evidence="5">The sequence shown here is derived from an EMBL/GenBank/DDBJ whole genome shotgun (WGS) entry which is preliminary data.</text>
</comment>
<evidence type="ECO:0000313" key="6">
    <source>
        <dbReference type="Proteomes" id="UP000306509"/>
    </source>
</evidence>
<protein>
    <recommendedName>
        <fullName evidence="2">Uridine phosphorylase</fullName>
        <ecNumber evidence="1">2.4.2.3</ecNumber>
    </recommendedName>
</protein>
<dbReference type="GO" id="GO:0005829">
    <property type="term" value="C:cytosol"/>
    <property type="evidence" value="ECO:0007669"/>
    <property type="project" value="TreeGrafter"/>
</dbReference>
<keyword evidence="5" id="KW-0808">Transferase</keyword>
<dbReference type="CDD" id="cd17767">
    <property type="entry name" value="UP_EcUdp-like"/>
    <property type="match status" value="1"/>
</dbReference>
<reference evidence="5 6" key="1">
    <citation type="journal article" date="2019" name="Anaerobe">
        <title>Detection of Robinsoniella peoriensis in multiple bone samples of a trauma patient.</title>
        <authorList>
            <person name="Schrottner P."/>
            <person name="Hartwich K."/>
            <person name="Bunk B."/>
            <person name="Schober I."/>
            <person name="Helbig S."/>
            <person name="Rudolph W.W."/>
            <person name="Gunzer F."/>
        </authorList>
    </citation>
    <scope>NUCLEOTIDE SEQUENCE [LARGE SCALE GENOMIC DNA]</scope>
    <source>
        <strain evidence="5 6">DSM 106044</strain>
    </source>
</reference>
<evidence type="ECO:0000313" key="5">
    <source>
        <dbReference type="EMBL" id="TLD00116.1"/>
    </source>
</evidence>
<dbReference type="PANTHER" id="PTHR43691:SF11">
    <property type="entry name" value="FI09636P-RELATED"/>
    <property type="match status" value="1"/>
</dbReference>
<keyword evidence="6" id="KW-1185">Reference proteome</keyword>
<dbReference type="GO" id="GO:0004850">
    <property type="term" value="F:uridine phosphorylase activity"/>
    <property type="evidence" value="ECO:0007669"/>
    <property type="project" value="UniProtKB-EC"/>
</dbReference>
<evidence type="ECO:0000256" key="1">
    <source>
        <dbReference type="ARBA" id="ARBA00011888"/>
    </source>
</evidence>
<dbReference type="SUPFAM" id="SSF53167">
    <property type="entry name" value="Purine and uridine phosphorylases"/>
    <property type="match status" value="1"/>
</dbReference>
<dbReference type="AlphaFoldDB" id="A0A4U8QDV8"/>
<dbReference type="RefSeq" id="WP_027293195.1">
    <property type="nucleotide sequence ID" value="NZ_CAUSDN010000010.1"/>
</dbReference>
<dbReference type="STRING" id="180332.GCA_000797495_01479"/>
<evidence type="ECO:0000256" key="3">
    <source>
        <dbReference type="ARBA" id="ARBA00048447"/>
    </source>
</evidence>
<evidence type="ECO:0000256" key="2">
    <source>
        <dbReference type="ARBA" id="ARBA00021980"/>
    </source>
</evidence>
<comment type="catalytic activity">
    <reaction evidence="3">
        <text>uridine + phosphate = alpha-D-ribose 1-phosphate + uracil</text>
        <dbReference type="Rhea" id="RHEA:24388"/>
        <dbReference type="ChEBI" id="CHEBI:16704"/>
        <dbReference type="ChEBI" id="CHEBI:17568"/>
        <dbReference type="ChEBI" id="CHEBI:43474"/>
        <dbReference type="ChEBI" id="CHEBI:57720"/>
        <dbReference type="EC" id="2.4.2.3"/>
    </reaction>
</comment>